<feature type="transmembrane region" description="Helical" evidence="6">
    <location>
        <begin position="213"/>
        <end position="233"/>
    </location>
</feature>
<evidence type="ECO:0000313" key="7">
    <source>
        <dbReference type="EMBL" id="OYQ31788.1"/>
    </source>
</evidence>
<dbReference type="GO" id="GO:0005886">
    <property type="term" value="C:plasma membrane"/>
    <property type="evidence" value="ECO:0007669"/>
    <property type="project" value="UniProtKB-SubCell"/>
</dbReference>
<dbReference type="Proteomes" id="UP000216998">
    <property type="component" value="Unassembled WGS sequence"/>
</dbReference>
<keyword evidence="5 6" id="KW-0472">Membrane</keyword>
<reference evidence="7 8" key="1">
    <citation type="submission" date="2017-07" db="EMBL/GenBank/DDBJ databases">
        <title>Niveispirillum cyanobacteriorum sp. nov., isolated from cyanobacterial aggregates in a eutrophic lake.</title>
        <authorList>
            <person name="Cai H."/>
        </authorList>
    </citation>
    <scope>NUCLEOTIDE SEQUENCE [LARGE SCALE GENOMIC DNA]</scope>
    <source>
        <strain evidence="8">TH1-14</strain>
    </source>
</reference>
<dbReference type="GO" id="GO:0022857">
    <property type="term" value="F:transmembrane transporter activity"/>
    <property type="evidence" value="ECO:0007669"/>
    <property type="project" value="InterPro"/>
</dbReference>
<evidence type="ECO:0000256" key="1">
    <source>
        <dbReference type="ARBA" id="ARBA00004651"/>
    </source>
</evidence>
<organism evidence="7 8">
    <name type="scientific">Niveispirillum lacus</name>
    <dbReference type="NCBI Taxonomy" id="1981099"/>
    <lineage>
        <taxon>Bacteria</taxon>
        <taxon>Pseudomonadati</taxon>
        <taxon>Pseudomonadota</taxon>
        <taxon>Alphaproteobacteria</taxon>
        <taxon>Rhodospirillales</taxon>
        <taxon>Azospirillaceae</taxon>
        <taxon>Niveispirillum</taxon>
    </lineage>
</organism>
<feature type="transmembrane region" description="Helical" evidence="6">
    <location>
        <begin position="292"/>
        <end position="314"/>
    </location>
</feature>
<dbReference type="Pfam" id="PF02653">
    <property type="entry name" value="BPD_transp_2"/>
    <property type="match status" value="1"/>
</dbReference>
<evidence type="ECO:0000256" key="5">
    <source>
        <dbReference type="ARBA" id="ARBA00023136"/>
    </source>
</evidence>
<comment type="caution">
    <text evidence="7">The sequence shown here is derived from an EMBL/GenBank/DDBJ whole genome shotgun (WGS) entry which is preliminary data.</text>
</comment>
<keyword evidence="2" id="KW-1003">Cell membrane</keyword>
<comment type="subcellular location">
    <subcellularLocation>
        <location evidence="1">Cell membrane</location>
        <topology evidence="1">Multi-pass membrane protein</topology>
    </subcellularLocation>
</comment>
<feature type="transmembrane region" description="Helical" evidence="6">
    <location>
        <begin position="36"/>
        <end position="58"/>
    </location>
</feature>
<dbReference type="PANTHER" id="PTHR32196">
    <property type="entry name" value="ABC TRANSPORTER PERMEASE PROTEIN YPHD-RELATED-RELATED"/>
    <property type="match status" value="1"/>
</dbReference>
<evidence type="ECO:0000256" key="6">
    <source>
        <dbReference type="SAM" id="Phobius"/>
    </source>
</evidence>
<feature type="transmembrane region" description="Helical" evidence="6">
    <location>
        <begin position="164"/>
        <end position="184"/>
    </location>
</feature>
<feature type="transmembrane region" description="Helical" evidence="6">
    <location>
        <begin position="90"/>
        <end position="111"/>
    </location>
</feature>
<proteinExistence type="predicted"/>
<accession>A0A255YRE3</accession>
<feature type="transmembrane region" description="Helical" evidence="6">
    <location>
        <begin position="65"/>
        <end position="84"/>
    </location>
</feature>
<gene>
    <name evidence="7" type="ORF">CHU95_19505</name>
</gene>
<protein>
    <submittedName>
        <fullName evidence="7">Sugar ABC transporter permease YjfF</fullName>
    </submittedName>
</protein>
<name>A0A255YRE3_9PROT</name>
<dbReference type="NCBIfam" id="NF008630">
    <property type="entry name" value="PRK11618.1"/>
    <property type="match status" value="1"/>
</dbReference>
<evidence type="ECO:0000256" key="2">
    <source>
        <dbReference type="ARBA" id="ARBA00022475"/>
    </source>
</evidence>
<dbReference type="AlphaFoldDB" id="A0A255YRE3"/>
<keyword evidence="4 6" id="KW-1133">Transmembrane helix</keyword>
<dbReference type="InterPro" id="IPR001851">
    <property type="entry name" value="ABC_transp_permease"/>
</dbReference>
<keyword evidence="3 6" id="KW-0812">Transmembrane</keyword>
<keyword evidence="8" id="KW-1185">Reference proteome</keyword>
<evidence type="ECO:0000256" key="4">
    <source>
        <dbReference type="ARBA" id="ARBA00022989"/>
    </source>
</evidence>
<dbReference type="EMBL" id="NOXU01000032">
    <property type="protein sequence ID" value="OYQ31788.1"/>
    <property type="molecule type" value="Genomic_DNA"/>
</dbReference>
<dbReference type="OrthoDB" id="5422926at2"/>
<sequence>MRVNARTLPFLATLGVFILLYALCALQYPAMLSSRVIANLLTDNAFLGVLAVGMTFVILSGGIDLSVGAVMGFTTVALAVMIEGAGLHPLVSFTIMLVGGALFGCGIGAAIHWLKAPPFIVTLTAMFLARGAALLLSTDSIPVRHEFYQTLSGLSLTLPGGGRLGLIALLMLLAFVAGGVLLHFTRAGLKVYALGGNARFAGLMGIDTARTTILVYGVSSTMAALAGIIFSLYTRSGYALTGVGVELDAIAAVVIGGTLLSGGVGGMAGSLIGVLIQGLILTWITFDGSLSSWWTKIAIGMLLFIFIGLQRLILQFSAPTRRTG</sequence>
<feature type="transmembrane region" description="Helical" evidence="6">
    <location>
        <begin position="118"/>
        <end position="137"/>
    </location>
</feature>
<dbReference type="CDD" id="cd06579">
    <property type="entry name" value="TM_PBP1_transp_AraH_like"/>
    <property type="match status" value="1"/>
</dbReference>
<dbReference type="PANTHER" id="PTHR32196:SF63">
    <property type="entry name" value="INNER MEMBRANE ABC TRANSPORTER PERMEASE PROTEIN YJFF"/>
    <property type="match status" value="1"/>
</dbReference>
<evidence type="ECO:0000256" key="3">
    <source>
        <dbReference type="ARBA" id="ARBA00022692"/>
    </source>
</evidence>
<evidence type="ECO:0000313" key="8">
    <source>
        <dbReference type="Proteomes" id="UP000216998"/>
    </source>
</evidence>
<feature type="transmembrane region" description="Helical" evidence="6">
    <location>
        <begin position="239"/>
        <end position="260"/>
    </location>
</feature>
<feature type="transmembrane region" description="Helical" evidence="6">
    <location>
        <begin position="7"/>
        <end position="30"/>
    </location>
</feature>